<dbReference type="EMBL" id="JACCBN010000001">
    <property type="protein sequence ID" value="NYD36834.1"/>
    <property type="molecule type" value="Genomic_DNA"/>
</dbReference>
<protein>
    <submittedName>
        <fullName evidence="2">Uncharacterized protein</fullName>
    </submittedName>
</protein>
<sequence length="48" mass="5603">MTAYLATLRWLVTSALDVVERWPTTTWFLTACWPLTFVLLVATGMRLW</sequence>
<dbReference type="Proteomes" id="UP000535890">
    <property type="component" value="Unassembled WGS sequence"/>
</dbReference>
<keyword evidence="1" id="KW-0812">Transmembrane</keyword>
<dbReference type="AlphaFoldDB" id="A0A7Y9J6W2"/>
<keyword evidence="1" id="KW-1133">Transmembrane helix</keyword>
<feature type="transmembrane region" description="Helical" evidence="1">
    <location>
        <begin position="25"/>
        <end position="45"/>
    </location>
</feature>
<reference evidence="2 3" key="1">
    <citation type="submission" date="2020-07" db="EMBL/GenBank/DDBJ databases">
        <title>Sequencing the genomes of 1000 actinobacteria strains.</title>
        <authorList>
            <person name="Klenk H.-P."/>
        </authorList>
    </citation>
    <scope>NUCLEOTIDE SEQUENCE [LARGE SCALE GENOMIC DNA]</scope>
    <source>
        <strain evidence="2 3">DSM 45772</strain>
    </source>
</reference>
<organism evidence="2 3">
    <name type="scientific">Actinomycetospora corticicola</name>
    <dbReference type="NCBI Taxonomy" id="663602"/>
    <lineage>
        <taxon>Bacteria</taxon>
        <taxon>Bacillati</taxon>
        <taxon>Actinomycetota</taxon>
        <taxon>Actinomycetes</taxon>
        <taxon>Pseudonocardiales</taxon>
        <taxon>Pseudonocardiaceae</taxon>
        <taxon>Actinomycetospora</taxon>
    </lineage>
</organism>
<gene>
    <name evidence="2" type="ORF">BJ983_002936</name>
</gene>
<keyword evidence="3" id="KW-1185">Reference proteome</keyword>
<proteinExistence type="predicted"/>
<evidence type="ECO:0000313" key="2">
    <source>
        <dbReference type="EMBL" id="NYD36834.1"/>
    </source>
</evidence>
<accession>A0A7Y9J6W2</accession>
<comment type="caution">
    <text evidence="2">The sequence shown here is derived from an EMBL/GenBank/DDBJ whole genome shotgun (WGS) entry which is preliminary data.</text>
</comment>
<keyword evidence="1" id="KW-0472">Membrane</keyword>
<evidence type="ECO:0000256" key="1">
    <source>
        <dbReference type="SAM" id="Phobius"/>
    </source>
</evidence>
<name>A0A7Y9J6W2_9PSEU</name>
<dbReference type="RefSeq" id="WP_179794458.1">
    <property type="nucleotide sequence ID" value="NZ_BAABHP010000021.1"/>
</dbReference>
<evidence type="ECO:0000313" key="3">
    <source>
        <dbReference type="Proteomes" id="UP000535890"/>
    </source>
</evidence>